<evidence type="ECO:0000313" key="1">
    <source>
        <dbReference type="EMBL" id="MBE9030327.1"/>
    </source>
</evidence>
<comment type="caution">
    <text evidence="1">The sequence shown here is derived from an EMBL/GenBank/DDBJ whole genome shotgun (WGS) entry which is preliminary data.</text>
</comment>
<proteinExistence type="predicted"/>
<dbReference type="EMBL" id="JADEXQ010000033">
    <property type="protein sequence ID" value="MBE9030327.1"/>
    <property type="molecule type" value="Genomic_DNA"/>
</dbReference>
<protein>
    <recommendedName>
        <fullName evidence="3">DUF732 domain-containing protein</fullName>
    </recommendedName>
</protein>
<dbReference type="AlphaFoldDB" id="A0A928VMH4"/>
<accession>A0A928VMH4</accession>
<name>A0A928VMH4_9CYAN</name>
<keyword evidence="2" id="KW-1185">Reference proteome</keyword>
<gene>
    <name evidence="1" type="ORF">IQ266_11350</name>
</gene>
<reference evidence="1" key="1">
    <citation type="submission" date="2020-10" db="EMBL/GenBank/DDBJ databases">
        <authorList>
            <person name="Castelo-Branco R."/>
            <person name="Eusebio N."/>
            <person name="Adriana R."/>
            <person name="Vieira A."/>
            <person name="Brugerolle De Fraissinette N."/>
            <person name="Rezende De Castro R."/>
            <person name="Schneider M.P."/>
            <person name="Vasconcelos V."/>
            <person name="Leao P.N."/>
        </authorList>
    </citation>
    <scope>NUCLEOTIDE SEQUENCE</scope>
    <source>
        <strain evidence="1">LEGE 11480</strain>
    </source>
</reference>
<evidence type="ECO:0000313" key="2">
    <source>
        <dbReference type="Proteomes" id="UP000625316"/>
    </source>
</evidence>
<sequence>MKFAIGICCIANLMITARVGQAQTPQPHPDSICYWQSNGGSTIDLSQICGVQNSPRQSTGINLSALDRYPETIQKQLKQSIQTNPKRFLTQAKTTCRVLRYGGHKAAQVRQQALRKISSSAASLARQQVTTDYAIANYCPEFR</sequence>
<organism evidence="1 2">
    <name type="scientific">Romeriopsis navalis LEGE 11480</name>
    <dbReference type="NCBI Taxonomy" id="2777977"/>
    <lineage>
        <taxon>Bacteria</taxon>
        <taxon>Bacillati</taxon>
        <taxon>Cyanobacteriota</taxon>
        <taxon>Cyanophyceae</taxon>
        <taxon>Leptolyngbyales</taxon>
        <taxon>Leptolyngbyaceae</taxon>
        <taxon>Romeriopsis</taxon>
        <taxon>Romeriopsis navalis</taxon>
    </lineage>
</organism>
<dbReference type="RefSeq" id="WP_264325152.1">
    <property type="nucleotide sequence ID" value="NZ_JADEXQ010000033.1"/>
</dbReference>
<evidence type="ECO:0008006" key="3">
    <source>
        <dbReference type="Google" id="ProtNLM"/>
    </source>
</evidence>
<dbReference type="Proteomes" id="UP000625316">
    <property type="component" value="Unassembled WGS sequence"/>
</dbReference>